<dbReference type="STRING" id="1165689.SAMN02927914_06511"/>
<feature type="domain" description="Sulfatase N-terminal" evidence="1">
    <location>
        <begin position="151"/>
        <end position="264"/>
    </location>
</feature>
<dbReference type="Pfam" id="PF00884">
    <property type="entry name" value="Sulfatase"/>
    <property type="match status" value="1"/>
</dbReference>
<dbReference type="InterPro" id="IPR000917">
    <property type="entry name" value="Sulfatase_N"/>
</dbReference>
<dbReference type="InterPro" id="IPR017850">
    <property type="entry name" value="Alkaline_phosphatase_core_sf"/>
</dbReference>
<sequence>MVNHIVWIIFDSARYDCFEAAHTPAIDRIGPAQKRYSYASWTAPSHHTFLMGLPPHANEPGVLSSDAQRRDLSLWQARIGGNREDAITFADFAPTLSLPLFLRSLGYRTEAYVSMPVLNPKTLIAPHFDIFELMPVHNDLRAIIGRLNFDGGPHFMFINAGETHYPYSLPGENAGDLPHIPGVHGLWRGMDEFVREPQASSGEGAADRFDVDRLRPLWNKQVQCIEYLDGVIGELIEIAPPDTWFMVTSDHGELFGEGGYFGHGPVMHEKVFEVFFVEGRNPRRGGGQIGRDELEATVLGRLKQLGYL</sequence>
<evidence type="ECO:0000313" key="3">
    <source>
        <dbReference type="Proteomes" id="UP000198588"/>
    </source>
</evidence>
<name>A0A1G5ZWU7_9HYPH</name>
<protein>
    <recommendedName>
        <fullName evidence="1">Sulfatase N-terminal domain-containing protein</fullName>
    </recommendedName>
</protein>
<dbReference type="RefSeq" id="WP_208604710.1">
    <property type="nucleotide sequence ID" value="NZ_FMXM01000041.1"/>
</dbReference>
<dbReference type="Gene3D" id="3.40.720.10">
    <property type="entry name" value="Alkaline Phosphatase, subunit A"/>
    <property type="match status" value="1"/>
</dbReference>
<proteinExistence type="predicted"/>
<reference evidence="2 3" key="1">
    <citation type="submission" date="2016-10" db="EMBL/GenBank/DDBJ databases">
        <authorList>
            <person name="de Groot N.N."/>
        </authorList>
    </citation>
    <scope>NUCLEOTIDE SEQUENCE [LARGE SCALE GENOMIC DNA]</scope>
    <source>
        <strain evidence="2 3">CGMCC 1.12097</strain>
    </source>
</reference>
<dbReference type="SUPFAM" id="SSF53649">
    <property type="entry name" value="Alkaline phosphatase-like"/>
    <property type="match status" value="1"/>
</dbReference>
<dbReference type="AlphaFoldDB" id="A0A1G5ZWU7"/>
<evidence type="ECO:0000313" key="2">
    <source>
        <dbReference type="EMBL" id="SDA99258.1"/>
    </source>
</evidence>
<accession>A0A1G5ZWU7</accession>
<dbReference type="Proteomes" id="UP000198588">
    <property type="component" value="Unassembled WGS sequence"/>
</dbReference>
<evidence type="ECO:0000259" key="1">
    <source>
        <dbReference type="Pfam" id="PF00884"/>
    </source>
</evidence>
<dbReference type="EMBL" id="FMXM01000041">
    <property type="protein sequence ID" value="SDA99258.1"/>
    <property type="molecule type" value="Genomic_DNA"/>
</dbReference>
<gene>
    <name evidence="2" type="ORF">SAMN02927914_06511</name>
</gene>
<organism evidence="2 3">
    <name type="scientific">Mesorhizobium qingshengii</name>
    <dbReference type="NCBI Taxonomy" id="1165689"/>
    <lineage>
        <taxon>Bacteria</taxon>
        <taxon>Pseudomonadati</taxon>
        <taxon>Pseudomonadota</taxon>
        <taxon>Alphaproteobacteria</taxon>
        <taxon>Hyphomicrobiales</taxon>
        <taxon>Phyllobacteriaceae</taxon>
        <taxon>Mesorhizobium</taxon>
    </lineage>
</organism>